<sequence>VRIWNIFSFFIENLKYSINESDSFYKLIRFMWHSFLKLAIDIIPETKGQFHIFLKKYFMECKWYEVYNFLEFLYQNLPYSNEKFKESVNIVLEEELSGYRIIGNEVAQITDKKEIKEIEDAFLKTKENKLTAVYKHLDSALSKLSNKKQPDYRNSIKESISAVESISKIISANHKAKFGEALEIIEKNIGIHKALKKGFLAIYGYSSDAGGIRHAMTDELNPVYFEDAKFMLIACSALINYLIVKADKSGISFK</sequence>
<proteinExistence type="predicted"/>
<evidence type="ECO:0000259" key="1">
    <source>
        <dbReference type="Pfam" id="PF18863"/>
    </source>
</evidence>
<dbReference type="AlphaFoldDB" id="X1AH28"/>
<comment type="caution">
    <text evidence="2">The sequence shown here is derived from an EMBL/GenBank/DDBJ whole genome shotgun (WGS) entry which is preliminary data.</text>
</comment>
<feature type="non-terminal residue" evidence="2">
    <location>
        <position position="1"/>
    </location>
</feature>
<evidence type="ECO:0000313" key="2">
    <source>
        <dbReference type="EMBL" id="GAG69032.1"/>
    </source>
</evidence>
<dbReference type="InterPro" id="IPR049503">
    <property type="entry name" value="AbiJ_NTD4"/>
</dbReference>
<feature type="domain" description="HEPN AbiJ-N-terminal" evidence="1">
    <location>
        <begin position="2"/>
        <end position="123"/>
    </location>
</feature>
<organism evidence="2">
    <name type="scientific">marine sediment metagenome</name>
    <dbReference type="NCBI Taxonomy" id="412755"/>
    <lineage>
        <taxon>unclassified sequences</taxon>
        <taxon>metagenomes</taxon>
        <taxon>ecological metagenomes</taxon>
    </lineage>
</organism>
<dbReference type="EMBL" id="BART01002855">
    <property type="protein sequence ID" value="GAG69032.1"/>
    <property type="molecule type" value="Genomic_DNA"/>
</dbReference>
<reference evidence="2" key="1">
    <citation type="journal article" date="2014" name="Front. Microbiol.">
        <title>High frequency of phylogenetically diverse reductive dehalogenase-homologous genes in deep subseafloor sedimentary metagenomes.</title>
        <authorList>
            <person name="Kawai M."/>
            <person name="Futagami T."/>
            <person name="Toyoda A."/>
            <person name="Takaki Y."/>
            <person name="Nishi S."/>
            <person name="Hori S."/>
            <person name="Arai W."/>
            <person name="Tsubouchi T."/>
            <person name="Morono Y."/>
            <person name="Uchiyama I."/>
            <person name="Ito T."/>
            <person name="Fujiyama A."/>
            <person name="Inagaki F."/>
            <person name="Takami H."/>
        </authorList>
    </citation>
    <scope>NUCLEOTIDE SEQUENCE</scope>
    <source>
        <strain evidence="2">Expedition CK06-06</strain>
    </source>
</reference>
<protein>
    <recommendedName>
        <fullName evidence="1">HEPN AbiJ-N-terminal domain-containing protein</fullName>
    </recommendedName>
</protein>
<name>X1AH28_9ZZZZ</name>
<gene>
    <name evidence="2" type="ORF">S01H4_08353</name>
</gene>
<accession>X1AH28</accession>
<dbReference type="Pfam" id="PF18863">
    <property type="entry name" value="AbiJ_NTD4"/>
    <property type="match status" value="1"/>
</dbReference>